<dbReference type="EMBL" id="CP035491">
    <property type="protein sequence ID" value="QAY73254.1"/>
    <property type="molecule type" value="Genomic_DNA"/>
</dbReference>
<dbReference type="RefSeq" id="WP_129190320.1">
    <property type="nucleotide sequence ID" value="NZ_CP035491.1"/>
</dbReference>
<organism evidence="1 2">
    <name type="scientific">Agromyces protaetiae</name>
    <dbReference type="NCBI Taxonomy" id="2509455"/>
    <lineage>
        <taxon>Bacteria</taxon>
        <taxon>Bacillati</taxon>
        <taxon>Actinomycetota</taxon>
        <taxon>Actinomycetes</taxon>
        <taxon>Micrococcales</taxon>
        <taxon>Microbacteriaceae</taxon>
        <taxon>Agromyces</taxon>
    </lineage>
</organism>
<dbReference type="Pfam" id="PF11066">
    <property type="entry name" value="DUF2867"/>
    <property type="match status" value="1"/>
</dbReference>
<dbReference type="Proteomes" id="UP000291259">
    <property type="component" value="Chromosome"/>
</dbReference>
<sequence length="153" mass="17110">MTAEPAFRSLALEGIPRPDYVDVRAVAVPERIAVDPEMWARELFTLRSMPGWVRAAMGVRAALVPLIGVDPSQRGVFDVREVRGEEALVAYDDRHLYFRCGIGVGRDPGLVRVTTVVKLHGRRGRLYFAFIRIGHPFVVEAMLAKTARRLARA</sequence>
<reference evidence="1 2" key="1">
    <citation type="submission" date="2019-01" db="EMBL/GenBank/DDBJ databases">
        <title>Genome sequencing of strain FW100M-8.</title>
        <authorList>
            <person name="Heo J."/>
            <person name="Kim S.-J."/>
            <person name="Kim J.-S."/>
            <person name="Hong S.-B."/>
            <person name="Kwon S.-W."/>
        </authorList>
    </citation>
    <scope>NUCLEOTIDE SEQUENCE [LARGE SCALE GENOMIC DNA]</scope>
    <source>
        <strain evidence="1 2">FW100M-8</strain>
    </source>
</reference>
<dbReference type="AlphaFoldDB" id="A0A4P6FBP6"/>
<evidence type="ECO:0000313" key="1">
    <source>
        <dbReference type="EMBL" id="QAY73254.1"/>
    </source>
</evidence>
<dbReference type="OrthoDB" id="4470938at2"/>
<accession>A0A4P6FBP6</accession>
<keyword evidence="2" id="KW-1185">Reference proteome</keyword>
<proteinExistence type="predicted"/>
<gene>
    <name evidence="1" type="ORF">ET445_07745</name>
</gene>
<dbReference type="InterPro" id="IPR021295">
    <property type="entry name" value="DUF2867"/>
</dbReference>
<protein>
    <submittedName>
        <fullName evidence="1">DUF2867 domain-containing protein</fullName>
    </submittedName>
</protein>
<name>A0A4P6FBP6_9MICO</name>
<dbReference type="KEGG" id="agf:ET445_07745"/>
<evidence type="ECO:0000313" key="2">
    <source>
        <dbReference type="Proteomes" id="UP000291259"/>
    </source>
</evidence>